<reference evidence="2" key="4">
    <citation type="submission" date="2019-03" db="UniProtKB">
        <authorList>
            <consortium name="EnsemblPlants"/>
        </authorList>
    </citation>
    <scope>IDENTIFICATION</scope>
</reference>
<protein>
    <submittedName>
        <fullName evidence="2">Uncharacterized protein</fullName>
    </submittedName>
</protein>
<keyword evidence="1" id="KW-1133">Transmembrane helix</keyword>
<accession>A0A453KLH2</accession>
<feature type="transmembrane region" description="Helical" evidence="1">
    <location>
        <begin position="47"/>
        <end position="65"/>
    </location>
</feature>
<dbReference type="Gramene" id="AET5Gv20449800.1">
    <property type="protein sequence ID" value="AET5Gv20449800.1"/>
    <property type="gene ID" value="AET5Gv20449800"/>
</dbReference>
<reference evidence="3" key="1">
    <citation type="journal article" date="2014" name="Science">
        <title>Ancient hybridizations among the ancestral genomes of bread wheat.</title>
        <authorList>
            <consortium name="International Wheat Genome Sequencing Consortium,"/>
            <person name="Marcussen T."/>
            <person name="Sandve S.R."/>
            <person name="Heier L."/>
            <person name="Spannagl M."/>
            <person name="Pfeifer M."/>
            <person name="Jakobsen K.S."/>
            <person name="Wulff B.B."/>
            <person name="Steuernagel B."/>
            <person name="Mayer K.F."/>
            <person name="Olsen O.A."/>
        </authorList>
    </citation>
    <scope>NUCLEOTIDE SEQUENCE [LARGE SCALE GENOMIC DNA]</scope>
    <source>
        <strain evidence="3">cv. AL8/78</strain>
    </source>
</reference>
<sequence length="138" mass="15571">ITWGTHLASSPASAIYGSAAVARSHLLRCRSRRRRQSTAIHHHQRRLLLSLLLMLLQVQGMPTYTTRASSYWNMRRSRRGGMHDSVFCCLCDKATACFSGVEAKLFILLACNVPRAVHQVMPVQLTNNCKCHPQQLQI</sequence>
<dbReference type="AlphaFoldDB" id="A0A453KLH2"/>
<proteinExistence type="predicted"/>
<evidence type="ECO:0000313" key="3">
    <source>
        <dbReference type="Proteomes" id="UP000015105"/>
    </source>
</evidence>
<reference evidence="2" key="3">
    <citation type="journal article" date="2017" name="Nature">
        <title>Genome sequence of the progenitor of the wheat D genome Aegilops tauschii.</title>
        <authorList>
            <person name="Luo M.C."/>
            <person name="Gu Y.Q."/>
            <person name="Puiu D."/>
            <person name="Wang H."/>
            <person name="Twardziok S.O."/>
            <person name="Deal K.R."/>
            <person name="Huo N."/>
            <person name="Zhu T."/>
            <person name="Wang L."/>
            <person name="Wang Y."/>
            <person name="McGuire P.E."/>
            <person name="Liu S."/>
            <person name="Long H."/>
            <person name="Ramasamy R.K."/>
            <person name="Rodriguez J.C."/>
            <person name="Van S.L."/>
            <person name="Yuan L."/>
            <person name="Wang Z."/>
            <person name="Xia Z."/>
            <person name="Xiao L."/>
            <person name="Anderson O.D."/>
            <person name="Ouyang S."/>
            <person name="Liang Y."/>
            <person name="Zimin A.V."/>
            <person name="Pertea G."/>
            <person name="Qi P."/>
            <person name="Bennetzen J.L."/>
            <person name="Dai X."/>
            <person name="Dawson M.W."/>
            <person name="Muller H.G."/>
            <person name="Kugler K."/>
            <person name="Rivarola-Duarte L."/>
            <person name="Spannagl M."/>
            <person name="Mayer K.F.X."/>
            <person name="Lu F.H."/>
            <person name="Bevan M.W."/>
            <person name="Leroy P."/>
            <person name="Li P."/>
            <person name="You F.M."/>
            <person name="Sun Q."/>
            <person name="Liu Z."/>
            <person name="Lyons E."/>
            <person name="Wicker T."/>
            <person name="Salzberg S.L."/>
            <person name="Devos K.M."/>
            <person name="Dvorak J."/>
        </authorList>
    </citation>
    <scope>NUCLEOTIDE SEQUENCE [LARGE SCALE GENOMIC DNA]</scope>
    <source>
        <strain evidence="2">cv. AL8/78</strain>
    </source>
</reference>
<dbReference type="Proteomes" id="UP000015105">
    <property type="component" value="Chromosome 5D"/>
</dbReference>
<reference evidence="2" key="5">
    <citation type="journal article" date="2021" name="G3 (Bethesda)">
        <title>Aegilops tauschii genome assembly Aet v5.0 features greater sequence contiguity and improved annotation.</title>
        <authorList>
            <person name="Wang L."/>
            <person name="Zhu T."/>
            <person name="Rodriguez J.C."/>
            <person name="Deal K.R."/>
            <person name="Dubcovsky J."/>
            <person name="McGuire P.E."/>
            <person name="Lux T."/>
            <person name="Spannagl M."/>
            <person name="Mayer K.F.X."/>
            <person name="Baldrich P."/>
            <person name="Meyers B.C."/>
            <person name="Huo N."/>
            <person name="Gu Y.Q."/>
            <person name="Zhou H."/>
            <person name="Devos K.M."/>
            <person name="Bennetzen J.L."/>
            <person name="Unver T."/>
            <person name="Budak H."/>
            <person name="Gulick P.J."/>
            <person name="Galiba G."/>
            <person name="Kalapos B."/>
            <person name="Nelson D.R."/>
            <person name="Li P."/>
            <person name="You F.M."/>
            <person name="Luo M.C."/>
            <person name="Dvorak J."/>
        </authorList>
    </citation>
    <scope>NUCLEOTIDE SEQUENCE [LARGE SCALE GENOMIC DNA]</scope>
    <source>
        <strain evidence="2">cv. AL8/78</strain>
    </source>
</reference>
<keyword evidence="1" id="KW-0812">Transmembrane</keyword>
<evidence type="ECO:0000313" key="2">
    <source>
        <dbReference type="EnsemblPlants" id="AET5Gv20449800.1"/>
    </source>
</evidence>
<keyword evidence="1" id="KW-0472">Membrane</keyword>
<dbReference type="EnsemblPlants" id="AET5Gv20449800.1">
    <property type="protein sequence ID" value="AET5Gv20449800.1"/>
    <property type="gene ID" value="AET5Gv20449800"/>
</dbReference>
<keyword evidence="3" id="KW-1185">Reference proteome</keyword>
<name>A0A453KLH2_AEGTS</name>
<evidence type="ECO:0000256" key="1">
    <source>
        <dbReference type="SAM" id="Phobius"/>
    </source>
</evidence>
<feature type="transmembrane region" description="Helical" evidence="1">
    <location>
        <begin position="6"/>
        <end position="26"/>
    </location>
</feature>
<reference evidence="3" key="2">
    <citation type="journal article" date="2017" name="Nat. Plants">
        <title>The Aegilops tauschii genome reveals multiple impacts of transposons.</title>
        <authorList>
            <person name="Zhao G."/>
            <person name="Zou C."/>
            <person name="Li K."/>
            <person name="Wang K."/>
            <person name="Li T."/>
            <person name="Gao L."/>
            <person name="Zhang X."/>
            <person name="Wang H."/>
            <person name="Yang Z."/>
            <person name="Liu X."/>
            <person name="Jiang W."/>
            <person name="Mao L."/>
            <person name="Kong X."/>
            <person name="Jiao Y."/>
            <person name="Jia J."/>
        </authorList>
    </citation>
    <scope>NUCLEOTIDE SEQUENCE [LARGE SCALE GENOMIC DNA]</scope>
    <source>
        <strain evidence="3">cv. AL8/78</strain>
    </source>
</reference>
<organism evidence="2 3">
    <name type="scientific">Aegilops tauschii subsp. strangulata</name>
    <name type="common">Goatgrass</name>
    <dbReference type="NCBI Taxonomy" id="200361"/>
    <lineage>
        <taxon>Eukaryota</taxon>
        <taxon>Viridiplantae</taxon>
        <taxon>Streptophyta</taxon>
        <taxon>Embryophyta</taxon>
        <taxon>Tracheophyta</taxon>
        <taxon>Spermatophyta</taxon>
        <taxon>Magnoliopsida</taxon>
        <taxon>Liliopsida</taxon>
        <taxon>Poales</taxon>
        <taxon>Poaceae</taxon>
        <taxon>BOP clade</taxon>
        <taxon>Pooideae</taxon>
        <taxon>Triticodae</taxon>
        <taxon>Triticeae</taxon>
        <taxon>Triticinae</taxon>
        <taxon>Aegilops</taxon>
    </lineage>
</organism>